<gene>
    <name evidence="3" type="ORF">SLS63_007210</name>
</gene>
<feature type="compositionally biased region" description="Acidic residues" evidence="1">
    <location>
        <begin position="597"/>
        <end position="618"/>
    </location>
</feature>
<dbReference type="PANTHER" id="PTHR22891">
    <property type="entry name" value="EUKARYOTIC TRANSLATION INITIATION FACTOR 2C"/>
    <property type="match status" value="1"/>
</dbReference>
<organism evidence="3 4">
    <name type="scientific">Diaporthe eres</name>
    <name type="common">Phomopsis oblonga</name>
    <dbReference type="NCBI Taxonomy" id="83184"/>
    <lineage>
        <taxon>Eukaryota</taxon>
        <taxon>Fungi</taxon>
        <taxon>Dikarya</taxon>
        <taxon>Ascomycota</taxon>
        <taxon>Pezizomycotina</taxon>
        <taxon>Sordariomycetes</taxon>
        <taxon>Sordariomycetidae</taxon>
        <taxon>Diaporthales</taxon>
        <taxon>Diaporthaceae</taxon>
        <taxon>Diaporthe</taxon>
        <taxon>Diaporthe eres species complex</taxon>
    </lineage>
</organism>
<sequence>MNVARGAGGPKTGPSSQGMPSRTAAAGQNLTAAKGEGLPVRPESASNPNPIRLLANYFNLKLSEDALTVYKYTIKILGSKNQQLRGATAREICKTALTNLKVQDGRYATDFQHEIVTLDALEIPGSKEDNKTGRLDLDGSAIEFESDSKLQLGDSASSSPSPDVIDCLNLVIGQRAREKVEIATIGRHRFFLESNDLFGRRPNKKGKLELHRGERFETHNPESLSVVQGFFHSVRPAEDKFFLNANSTFAVFRPVGNIGDICDRLREGGGQIDQADLAKLHRAISKARVSYELPKDSKNPRPAMMVRIAGFARISDKDSRNNDPARSLEIDNDFPGSKKAKFWFNNERRTVWYHFKKDWTKLVHERKNLNLDPDANQVLSNFGVSVDKRLLEVTGRILPTPDIVYSGQKRAKVVDASWNVARMPLVRGVTKQWSWIHFGGDNENDEHPDTIAGVTKLHDHLKTMCGGFPAPTVLKKHNISRGQGIDHLRKFFAWAKTNNLFVVVVCPNKLPADLYNALKFLGDIRFGLHTSCVLESKFRKKKGEEPRPLDDSYFANVALKINLKLGGINHTLRPPLGLSKESTASMVVGYDVTHPTEDEEREAEDGGAEGEDVEDGGAEESGNSESGVKGLDQGPEQTLDQDKILEDKVKEKSQVGLVISADDQLGQWLSYYWNQKPRQEMTDTTLTEAFVTLLQDWKLANGTNSKKPSLDVVIYRDGVSESQFDQVLQKEVPKIREAYKRVFPGKGLRITLVVAIKRHTTRFFPTDLRGRDSKGNIRPGTVVDNGVTQKKYWEFFMAAHSAIQGTAKPTRYVVVLDEIFLTDYRNHPQNSAARLESLTHDISYLFGRATKAVSVCTPAYYADILCTRARAYMSALANPNTRSMIEQSIEEAIPKLPDHAKEHILDGRIHPQLQRSMYWI</sequence>
<name>A0ABR1P6J3_DIAER</name>
<dbReference type="Gene3D" id="3.30.420.10">
    <property type="entry name" value="Ribonuclease H-like superfamily/Ribonuclease H"/>
    <property type="match status" value="1"/>
</dbReference>
<reference evidence="3 4" key="1">
    <citation type="submission" date="2024-02" db="EMBL/GenBank/DDBJ databases">
        <title>De novo assembly and annotation of 12 fungi associated with fruit tree decline syndrome in Ontario, Canada.</title>
        <authorList>
            <person name="Sulman M."/>
            <person name="Ellouze W."/>
            <person name="Ilyukhin E."/>
        </authorList>
    </citation>
    <scope>NUCLEOTIDE SEQUENCE [LARGE SCALE GENOMIC DNA]</scope>
    <source>
        <strain evidence="3 4">M169</strain>
    </source>
</reference>
<proteinExistence type="predicted"/>
<dbReference type="Pfam" id="PF02171">
    <property type="entry name" value="Piwi"/>
    <property type="match status" value="1"/>
</dbReference>
<dbReference type="Gene3D" id="3.40.50.2300">
    <property type="match status" value="1"/>
</dbReference>
<dbReference type="InterPro" id="IPR036397">
    <property type="entry name" value="RNaseH_sf"/>
</dbReference>
<feature type="compositionally biased region" description="Polar residues" evidence="1">
    <location>
        <begin position="13"/>
        <end position="28"/>
    </location>
</feature>
<comment type="caution">
    <text evidence="3">The sequence shown here is derived from an EMBL/GenBank/DDBJ whole genome shotgun (WGS) entry which is preliminary data.</text>
</comment>
<dbReference type="InterPro" id="IPR003165">
    <property type="entry name" value="Piwi"/>
</dbReference>
<dbReference type="Pfam" id="PF16488">
    <property type="entry name" value="ArgoL2"/>
    <property type="match status" value="1"/>
</dbReference>
<dbReference type="InterPro" id="IPR012337">
    <property type="entry name" value="RNaseH-like_sf"/>
</dbReference>
<evidence type="ECO:0000256" key="1">
    <source>
        <dbReference type="SAM" id="MobiDB-lite"/>
    </source>
</evidence>
<evidence type="ECO:0000313" key="3">
    <source>
        <dbReference type="EMBL" id="KAK7727387.1"/>
    </source>
</evidence>
<dbReference type="SMART" id="SM00950">
    <property type="entry name" value="Piwi"/>
    <property type="match status" value="1"/>
</dbReference>
<evidence type="ECO:0000259" key="2">
    <source>
        <dbReference type="PROSITE" id="PS50822"/>
    </source>
</evidence>
<dbReference type="InterPro" id="IPR032472">
    <property type="entry name" value="ArgoL2"/>
</dbReference>
<feature type="region of interest" description="Disordered" evidence="1">
    <location>
        <begin position="1"/>
        <end position="28"/>
    </location>
</feature>
<dbReference type="InterPro" id="IPR014811">
    <property type="entry name" value="ArgoL1"/>
</dbReference>
<keyword evidence="4" id="KW-1185">Reference proteome</keyword>
<protein>
    <recommendedName>
        <fullName evidence="2">Piwi domain-containing protein</fullName>
    </recommendedName>
</protein>
<accession>A0ABR1P6J3</accession>
<dbReference type="PROSITE" id="PS50822">
    <property type="entry name" value="PIWI"/>
    <property type="match status" value="1"/>
</dbReference>
<feature type="domain" description="Piwi" evidence="2">
    <location>
        <begin position="501"/>
        <end position="874"/>
    </location>
</feature>
<dbReference type="Proteomes" id="UP001430848">
    <property type="component" value="Unassembled WGS sequence"/>
</dbReference>
<dbReference type="SUPFAM" id="SSF53098">
    <property type="entry name" value="Ribonuclease H-like"/>
    <property type="match status" value="1"/>
</dbReference>
<dbReference type="Pfam" id="PF08699">
    <property type="entry name" value="ArgoL1"/>
    <property type="match status" value="1"/>
</dbReference>
<feature type="region of interest" description="Disordered" evidence="1">
    <location>
        <begin position="594"/>
        <end position="636"/>
    </location>
</feature>
<feature type="compositionally biased region" description="Gly residues" evidence="1">
    <location>
        <begin position="1"/>
        <end position="11"/>
    </location>
</feature>
<dbReference type="EMBL" id="JAKNSF020000038">
    <property type="protein sequence ID" value="KAK7727387.1"/>
    <property type="molecule type" value="Genomic_DNA"/>
</dbReference>
<evidence type="ECO:0000313" key="4">
    <source>
        <dbReference type="Proteomes" id="UP001430848"/>
    </source>
</evidence>